<reference evidence="3" key="1">
    <citation type="journal article" date="2019" name="Int. J. Syst. Evol. Microbiol.">
        <title>The Global Catalogue of Microorganisms (GCM) 10K type strain sequencing project: providing services to taxonomists for standard genome sequencing and annotation.</title>
        <authorList>
            <consortium name="The Broad Institute Genomics Platform"/>
            <consortium name="The Broad Institute Genome Sequencing Center for Infectious Disease"/>
            <person name="Wu L."/>
            <person name="Ma J."/>
        </authorList>
    </citation>
    <scope>NUCLEOTIDE SEQUENCE [LARGE SCALE GENOMIC DNA]</scope>
    <source>
        <strain evidence="3">KCTC 12861</strain>
    </source>
</reference>
<keyword evidence="3" id="KW-1185">Reference proteome</keyword>
<sequence length="103" mass="11427">MDEQLLVGHKKAAEILGTDPEILATAGDLGQIKFKIKGKRRFYSLLFLFEYLVTPALEGAEGSWTPRTLKSSLRSKERLTPSNGVVANSFAGQLRPPKGKRRK</sequence>
<comment type="caution">
    <text evidence="2">The sequence shown here is derived from an EMBL/GenBank/DDBJ whole genome shotgun (WGS) entry which is preliminary data.</text>
</comment>
<gene>
    <name evidence="2" type="ORF">GCM10007094_22850</name>
</gene>
<dbReference type="RefSeq" id="WP_189436881.1">
    <property type="nucleotide sequence ID" value="NZ_BMXE01000003.1"/>
</dbReference>
<evidence type="ECO:0000313" key="2">
    <source>
        <dbReference type="EMBL" id="GHB33251.1"/>
    </source>
</evidence>
<dbReference type="EMBL" id="BMXE01000003">
    <property type="protein sequence ID" value="GHB33251.1"/>
    <property type="molecule type" value="Genomic_DNA"/>
</dbReference>
<name>A0ABQ3EC47_9HYPH</name>
<evidence type="ECO:0000313" key="3">
    <source>
        <dbReference type="Proteomes" id="UP000637980"/>
    </source>
</evidence>
<dbReference type="Proteomes" id="UP000637980">
    <property type="component" value="Unassembled WGS sequence"/>
</dbReference>
<feature type="region of interest" description="Disordered" evidence="1">
    <location>
        <begin position="83"/>
        <end position="103"/>
    </location>
</feature>
<protein>
    <submittedName>
        <fullName evidence="2">Uncharacterized protein</fullName>
    </submittedName>
</protein>
<organism evidence="2 3">
    <name type="scientific">Pseudovibrio japonicus</name>
    <dbReference type="NCBI Taxonomy" id="366534"/>
    <lineage>
        <taxon>Bacteria</taxon>
        <taxon>Pseudomonadati</taxon>
        <taxon>Pseudomonadota</taxon>
        <taxon>Alphaproteobacteria</taxon>
        <taxon>Hyphomicrobiales</taxon>
        <taxon>Stappiaceae</taxon>
        <taxon>Pseudovibrio</taxon>
    </lineage>
</organism>
<proteinExistence type="predicted"/>
<evidence type="ECO:0000256" key="1">
    <source>
        <dbReference type="SAM" id="MobiDB-lite"/>
    </source>
</evidence>
<accession>A0ABQ3EC47</accession>